<organism evidence="2 3">
    <name type="scientific">Pseudomonas wadenswilerensis</name>
    <dbReference type="NCBI Taxonomy" id="1785161"/>
    <lineage>
        <taxon>Bacteria</taxon>
        <taxon>Pseudomonadati</taxon>
        <taxon>Pseudomonadota</taxon>
        <taxon>Gammaproteobacteria</taxon>
        <taxon>Pseudomonadales</taxon>
        <taxon>Pseudomonadaceae</taxon>
        <taxon>Pseudomonas</taxon>
    </lineage>
</organism>
<dbReference type="PANTHER" id="PTHR35862:SF1">
    <property type="entry name" value="FELS-2 PROPHAGE PROTEIN"/>
    <property type="match status" value="1"/>
</dbReference>
<reference evidence="3" key="1">
    <citation type="submission" date="2018-07" db="EMBL/GenBank/DDBJ databases">
        <authorList>
            <person name="Blom J."/>
        </authorList>
    </citation>
    <scope>NUCLEOTIDE SEQUENCE [LARGE SCALE GENOMIC DNA]</scope>
    <source>
        <strain evidence="3">CCOS 864</strain>
    </source>
</reference>
<proteinExistence type="predicted"/>
<keyword evidence="3" id="KW-1185">Reference proteome</keyword>
<dbReference type="Pfam" id="PF26078">
    <property type="entry name" value="Baseplate_J_M"/>
    <property type="match status" value="1"/>
</dbReference>
<gene>
    <name evidence="2" type="ORF">CCOS864_04326</name>
</gene>
<evidence type="ECO:0000259" key="1">
    <source>
        <dbReference type="Pfam" id="PF26078"/>
    </source>
</evidence>
<dbReference type="InterPro" id="IPR014507">
    <property type="entry name" value="Baseplate_assembly_J_pred"/>
</dbReference>
<dbReference type="PIRSF" id="PIRSF020481">
    <property type="entry name" value="BAP"/>
    <property type="match status" value="1"/>
</dbReference>
<dbReference type="RefSeq" id="WP_115088349.1">
    <property type="nucleotide sequence ID" value="NZ_CBCSFG010000005.1"/>
</dbReference>
<dbReference type="EMBL" id="UIDD01000010">
    <property type="protein sequence ID" value="SUQ64856.1"/>
    <property type="molecule type" value="Genomic_DNA"/>
</dbReference>
<accession>A0A380T5T9</accession>
<evidence type="ECO:0000313" key="2">
    <source>
        <dbReference type="EMBL" id="SUQ64856.1"/>
    </source>
</evidence>
<dbReference type="Proteomes" id="UP000255177">
    <property type="component" value="Unassembled WGS sequence"/>
</dbReference>
<protein>
    <submittedName>
        <fullName evidence="2">Baseplate protein J</fullName>
    </submittedName>
</protein>
<dbReference type="PANTHER" id="PTHR35862">
    <property type="entry name" value="FELS-2 PROPHAGE PROTEIN"/>
    <property type="match status" value="1"/>
</dbReference>
<evidence type="ECO:0000313" key="3">
    <source>
        <dbReference type="Proteomes" id="UP000255177"/>
    </source>
</evidence>
<sequence>MSSVDLSALPAPQVLEDLDFEALFQADLATFRSHMGDNWDAAVESDPVTKLLEVGAYRKLLNRARVNDAAKALLLAYAQGSDLDQLAANVQLQRLVVQAQDPGTVPPTPQVLEEDDALRERVQLVYEGLTTAGPRNSYILHARNASGQVADATAESPLPAQVVVTVLALEGDGSAAAELLDTVRLKLNDDDVRPVGDRLTVQGAQILRYRIDAVVHMSGNGPEIEATLAECKRRLQAWINPRRRLGVEVARSGVDAQLHINGVSRVDLNNWADLRPTRAQAAWCEGITVTRGS</sequence>
<dbReference type="InterPro" id="IPR052726">
    <property type="entry name" value="Phage_Baseplate_Hub"/>
</dbReference>
<name>A0A380T5T9_9PSED</name>
<dbReference type="InterPro" id="IPR058531">
    <property type="entry name" value="Baseplate_J_M"/>
</dbReference>
<feature type="domain" description="Baseplate J-like central" evidence="1">
    <location>
        <begin position="131"/>
        <end position="202"/>
    </location>
</feature>
<dbReference type="AlphaFoldDB" id="A0A380T5T9"/>